<evidence type="ECO:0000313" key="1">
    <source>
        <dbReference type="EMBL" id="GFY24829.1"/>
    </source>
</evidence>
<proteinExistence type="predicted"/>
<sequence length="129" mass="14596">MENSSTFIPHRHSLRMPLQFLTVVRKMSQGIFQILYAQITDAVIAYEGINLDFAFIVLFYADSRLGHYWSPLPYRTQGYANDMRTSGSPNCLRLWQISFLPFGKGKITATLISTPSLVSLQFLDGATVN</sequence>
<accession>A0A8X7BBL4</accession>
<name>A0A8X7BBL4_TRICX</name>
<dbReference type="AlphaFoldDB" id="A0A8X7BBL4"/>
<comment type="caution">
    <text evidence="1">The sequence shown here is derived from an EMBL/GenBank/DDBJ whole genome shotgun (WGS) entry which is preliminary data.</text>
</comment>
<dbReference type="EMBL" id="BMAU01021370">
    <property type="protein sequence ID" value="GFY24829.1"/>
    <property type="molecule type" value="Genomic_DNA"/>
</dbReference>
<gene>
    <name evidence="1" type="ORF">TNCV_2690201</name>
</gene>
<organism evidence="1 2">
    <name type="scientific">Trichonephila clavipes</name>
    <name type="common">Golden silk orbweaver</name>
    <name type="synonym">Nephila clavipes</name>
    <dbReference type="NCBI Taxonomy" id="2585209"/>
    <lineage>
        <taxon>Eukaryota</taxon>
        <taxon>Metazoa</taxon>
        <taxon>Ecdysozoa</taxon>
        <taxon>Arthropoda</taxon>
        <taxon>Chelicerata</taxon>
        <taxon>Arachnida</taxon>
        <taxon>Araneae</taxon>
        <taxon>Araneomorphae</taxon>
        <taxon>Entelegynae</taxon>
        <taxon>Araneoidea</taxon>
        <taxon>Nephilidae</taxon>
        <taxon>Trichonephila</taxon>
    </lineage>
</organism>
<reference evidence="1" key="1">
    <citation type="submission" date="2020-08" db="EMBL/GenBank/DDBJ databases">
        <title>Multicomponent nature underlies the extraordinary mechanical properties of spider dragline silk.</title>
        <authorList>
            <person name="Kono N."/>
            <person name="Nakamura H."/>
            <person name="Mori M."/>
            <person name="Yoshida Y."/>
            <person name="Ohtoshi R."/>
            <person name="Malay A.D."/>
            <person name="Moran D.A.P."/>
            <person name="Tomita M."/>
            <person name="Numata K."/>
            <person name="Arakawa K."/>
        </authorList>
    </citation>
    <scope>NUCLEOTIDE SEQUENCE</scope>
</reference>
<keyword evidence="2" id="KW-1185">Reference proteome</keyword>
<protein>
    <submittedName>
        <fullName evidence="1">Uncharacterized protein</fullName>
    </submittedName>
</protein>
<evidence type="ECO:0000313" key="2">
    <source>
        <dbReference type="Proteomes" id="UP000887159"/>
    </source>
</evidence>
<dbReference type="Proteomes" id="UP000887159">
    <property type="component" value="Unassembled WGS sequence"/>
</dbReference>